<evidence type="ECO:0000256" key="3">
    <source>
        <dbReference type="RuleBase" id="RU000363"/>
    </source>
</evidence>
<dbReference type="Pfam" id="PF00106">
    <property type="entry name" value="adh_short"/>
    <property type="match status" value="1"/>
</dbReference>
<dbReference type="EMBL" id="QWDM01000001">
    <property type="protein sequence ID" value="RUT72186.1"/>
    <property type="molecule type" value="Genomic_DNA"/>
</dbReference>
<organism evidence="4 5">
    <name type="scientific">Flavobacterium cupreum</name>
    <dbReference type="NCBI Taxonomy" id="2133766"/>
    <lineage>
        <taxon>Bacteria</taxon>
        <taxon>Pseudomonadati</taxon>
        <taxon>Bacteroidota</taxon>
        <taxon>Flavobacteriia</taxon>
        <taxon>Flavobacteriales</taxon>
        <taxon>Flavobacteriaceae</taxon>
        <taxon>Flavobacterium</taxon>
    </lineage>
</organism>
<accession>A0A434ACW4</accession>
<dbReference type="PRINTS" id="PR00081">
    <property type="entry name" value="GDHRDH"/>
</dbReference>
<dbReference type="SUPFAM" id="SSF51735">
    <property type="entry name" value="NAD(P)-binding Rossmann-fold domains"/>
    <property type="match status" value="1"/>
</dbReference>
<dbReference type="Proteomes" id="UP000288102">
    <property type="component" value="Unassembled WGS sequence"/>
</dbReference>
<reference evidence="5" key="1">
    <citation type="journal article" date="2019" name="Syst. Appl. Microbiol.">
        <title>Flavobacterium circumlabens sp. nov. and Flavobacterium cupreum sp. nov., two psychrotrophic species isolated from Antarctic environmental samples.</title>
        <authorList>
            <person name="Kralova S."/>
            <person name="Busse H.-J."/>
            <person name="Svec P."/>
            <person name="Maslanova I."/>
            <person name="Stankova E."/>
            <person name="Bartak M."/>
            <person name="Sedlacek I."/>
        </authorList>
    </citation>
    <scope>NUCLEOTIDE SEQUENCE [LARGE SCALE GENOMIC DNA]</scope>
    <source>
        <strain evidence="5">CCM 8825</strain>
    </source>
</reference>
<dbReference type="Gene3D" id="3.40.50.720">
    <property type="entry name" value="NAD(P)-binding Rossmann-like Domain"/>
    <property type="match status" value="1"/>
</dbReference>
<keyword evidence="5" id="KW-1185">Reference proteome</keyword>
<evidence type="ECO:0000256" key="2">
    <source>
        <dbReference type="ARBA" id="ARBA00023002"/>
    </source>
</evidence>
<proteinExistence type="inferred from homology"/>
<keyword evidence="2" id="KW-0560">Oxidoreductase</keyword>
<dbReference type="GO" id="GO:0016020">
    <property type="term" value="C:membrane"/>
    <property type="evidence" value="ECO:0007669"/>
    <property type="project" value="TreeGrafter"/>
</dbReference>
<name>A0A434ACW4_9FLAO</name>
<dbReference type="PANTHER" id="PTHR44196">
    <property type="entry name" value="DEHYDROGENASE/REDUCTASE SDR FAMILY MEMBER 7B"/>
    <property type="match status" value="1"/>
</dbReference>
<evidence type="ECO:0000313" key="5">
    <source>
        <dbReference type="Proteomes" id="UP000288102"/>
    </source>
</evidence>
<dbReference type="InterPro" id="IPR036291">
    <property type="entry name" value="NAD(P)-bd_dom_sf"/>
</dbReference>
<dbReference type="PROSITE" id="PS00061">
    <property type="entry name" value="ADH_SHORT"/>
    <property type="match status" value="1"/>
</dbReference>
<dbReference type="InterPro" id="IPR020904">
    <property type="entry name" value="Sc_DH/Rdtase_CS"/>
</dbReference>
<dbReference type="PANTHER" id="PTHR44196:SF1">
    <property type="entry name" value="DEHYDROGENASE_REDUCTASE SDR FAMILY MEMBER 7B"/>
    <property type="match status" value="1"/>
</dbReference>
<comment type="similarity">
    <text evidence="1 3">Belongs to the short-chain dehydrogenases/reductases (SDR) family.</text>
</comment>
<sequence>MELKGSTILITGGTSGIGLEFVKQLSQKGLANIIITGRDFDKLEKVKKQFPHVHIFQSDVSKPGAIEELFKEVTQQFPHLNIIVNNAGIMRNLDLQDTLMDLENINREIVTNLSGPIWMIHQFLPHLKKQKSAAIVNVSSGLAFVPFPLSPVYSATKAGIHSYTQVLRLQLKKTNIKVFELAPPATETPLGDDFKGLVDSKQNMKVEEMVKIAIDGLLKNKLEIKPGLSKVLKLMSRLAPDFILNVLDKSIEKAKLKLTEK</sequence>
<gene>
    <name evidence="4" type="ORF">D0817_00785</name>
</gene>
<protein>
    <submittedName>
        <fullName evidence="4">SDR family NAD(P)-dependent oxidoreductase</fullName>
    </submittedName>
</protein>
<dbReference type="AlphaFoldDB" id="A0A434ACW4"/>
<dbReference type="PRINTS" id="PR00080">
    <property type="entry name" value="SDRFAMILY"/>
</dbReference>
<dbReference type="GO" id="GO:0016491">
    <property type="term" value="F:oxidoreductase activity"/>
    <property type="evidence" value="ECO:0007669"/>
    <property type="project" value="UniProtKB-KW"/>
</dbReference>
<evidence type="ECO:0000256" key="1">
    <source>
        <dbReference type="ARBA" id="ARBA00006484"/>
    </source>
</evidence>
<dbReference type="InterPro" id="IPR002347">
    <property type="entry name" value="SDR_fam"/>
</dbReference>
<comment type="caution">
    <text evidence="4">The sequence shown here is derived from an EMBL/GenBank/DDBJ whole genome shotgun (WGS) entry which is preliminary data.</text>
</comment>
<dbReference type="OrthoDB" id="9810734at2"/>
<evidence type="ECO:0000313" key="4">
    <source>
        <dbReference type="EMBL" id="RUT72186.1"/>
    </source>
</evidence>
<dbReference type="RefSeq" id="WP_127336481.1">
    <property type="nucleotide sequence ID" value="NZ_QWDM01000001.1"/>
</dbReference>